<comment type="caution">
    <text evidence="2">The sequence shown here is derived from an EMBL/GenBank/DDBJ whole genome shotgun (WGS) entry which is preliminary data.</text>
</comment>
<dbReference type="EMBL" id="LBFC01000002">
    <property type="protein sequence ID" value="ONN28028.1"/>
    <property type="molecule type" value="Genomic_DNA"/>
</dbReference>
<sequence length="244" mass="29289">MRKLPVIFFVIFFMVLPYLMFKMDLSYSKFQLNEYEKIADFDYENYENLIANIISNRQPEGYVVERNKIYYMGKVFKVENLSEGISIVKFGETSNLIYVKDNAFYTIPKITSYFVFFTNDKKIVNSNNFSVSFNEMFPDVKGNITYYNGKKVLFKIVEKKDLNFLVYSAYPAHHIMLYFVFVPVSLFIIYYFFFYLKRFEREPERKLKKTVKALKILKNIIENCENKDDFKDDIKELKKIFKGD</sequence>
<reference evidence="2 3" key="1">
    <citation type="submission" date="2015-06" db="EMBL/GenBank/DDBJ databases">
        <title>Genome sequencing of Thermotogales isolates from hydrothermal vents.</title>
        <authorList>
            <person name="Haverkamp T.H."/>
            <person name="Kublanov I.V."/>
            <person name="Nesbo C.L."/>
        </authorList>
    </citation>
    <scope>NUCLEOTIDE SEQUENCE [LARGE SCALE GENOMIC DNA]</scope>
    <source>
        <strain evidence="3">ik275mar</strain>
    </source>
</reference>
<accession>A0ABX3IL21</accession>
<keyword evidence="1" id="KW-0472">Membrane</keyword>
<evidence type="ECO:0000313" key="3">
    <source>
        <dbReference type="Proteomes" id="UP000242616"/>
    </source>
</evidence>
<name>A0ABX3IL21_9BACT</name>
<feature type="transmembrane region" description="Helical" evidence="1">
    <location>
        <begin position="175"/>
        <end position="196"/>
    </location>
</feature>
<evidence type="ECO:0000256" key="1">
    <source>
        <dbReference type="SAM" id="Phobius"/>
    </source>
</evidence>
<organism evidence="2 3">
    <name type="scientific">Thermosipho affectus</name>
    <dbReference type="NCBI Taxonomy" id="660294"/>
    <lineage>
        <taxon>Bacteria</taxon>
        <taxon>Thermotogati</taxon>
        <taxon>Thermotogota</taxon>
        <taxon>Thermotogae</taxon>
        <taxon>Thermotogales</taxon>
        <taxon>Fervidobacteriaceae</taxon>
        <taxon>Thermosipho</taxon>
    </lineage>
</organism>
<keyword evidence="3" id="KW-1185">Reference proteome</keyword>
<protein>
    <recommendedName>
        <fullName evidence="4">Ymf77</fullName>
    </recommendedName>
</protein>
<gene>
    <name evidence="2" type="ORF">XJ44_00320</name>
</gene>
<evidence type="ECO:0000313" key="2">
    <source>
        <dbReference type="EMBL" id="ONN28028.1"/>
    </source>
</evidence>
<keyword evidence="1" id="KW-0812">Transmembrane</keyword>
<keyword evidence="1" id="KW-1133">Transmembrane helix</keyword>
<proteinExistence type="predicted"/>
<evidence type="ECO:0008006" key="4">
    <source>
        <dbReference type="Google" id="ProtNLM"/>
    </source>
</evidence>
<dbReference type="Proteomes" id="UP000242616">
    <property type="component" value="Unassembled WGS sequence"/>
</dbReference>
<feature type="transmembrane region" description="Helical" evidence="1">
    <location>
        <begin position="5"/>
        <end position="21"/>
    </location>
</feature>